<evidence type="ECO:0000256" key="6">
    <source>
        <dbReference type="PROSITE-ProRule" id="PRU10141"/>
    </source>
</evidence>
<dbReference type="Gene3D" id="3.30.200.20">
    <property type="entry name" value="Phosphorylase Kinase, domain 1"/>
    <property type="match status" value="1"/>
</dbReference>
<dbReference type="SUPFAM" id="SSF56112">
    <property type="entry name" value="Protein kinase-like (PK-like)"/>
    <property type="match status" value="1"/>
</dbReference>
<sequence>MPYANGNGKHAPAQQGYYPPVAPPIAKPYAGLPKSTVPPPAPGDAPPPWDDADGHYVIVQGNTMGENDKYKIVKLLGQGTFGKVVEAQAARAFNRVAIKIIRAVPKYREASAIEIRVLKALKENDPSNRFKCISLLEYFDFRNHICLVTPLLGQSVFDFLKGNSFQPFPEAHIQSFAKDLLTSLSFVHSLNLIHTDLKPENILLVENGAYTLGPRVKGAKQKHILRNVDIRLIDFGSATFDNEFHSSVVSTRHYRAPEIILGLGWSFPCDMFSVGCILVEFFTGDALFQTHDNLEHLAMMDVVMGKMPVGIVRKAKAQKGEFFKGMTIDFPNSSTTKNSKNYVKKMKRLEDIIRPDTDHTRAFCDLIKKLLAWDPAKRISVNTALKHPYFKTVASPPPPEPRTR</sequence>
<keyword evidence="3 6" id="KW-0547">Nucleotide-binding</keyword>
<dbReference type="GO" id="GO:0043484">
    <property type="term" value="P:regulation of RNA splicing"/>
    <property type="evidence" value="ECO:0007669"/>
    <property type="project" value="TreeGrafter"/>
</dbReference>
<dbReference type="PANTHER" id="PTHR45646:SF11">
    <property type="entry name" value="SERINE_THREONINE-PROTEIN KINASE DOA"/>
    <property type="match status" value="1"/>
</dbReference>
<evidence type="ECO:0000259" key="9">
    <source>
        <dbReference type="PROSITE" id="PS50011"/>
    </source>
</evidence>
<feature type="domain" description="Protein kinase" evidence="9">
    <location>
        <begin position="70"/>
        <end position="390"/>
    </location>
</feature>
<dbReference type="InterPro" id="IPR017441">
    <property type="entry name" value="Protein_kinase_ATP_BS"/>
</dbReference>
<dbReference type="OrthoDB" id="283111at2759"/>
<evidence type="ECO:0000256" key="8">
    <source>
        <dbReference type="SAM" id="MobiDB-lite"/>
    </source>
</evidence>
<dbReference type="CDD" id="cd14134">
    <property type="entry name" value="PKc_CLK"/>
    <property type="match status" value="1"/>
</dbReference>
<evidence type="ECO:0000313" key="11">
    <source>
        <dbReference type="Proteomes" id="UP000812966"/>
    </source>
</evidence>
<keyword evidence="11" id="KW-1185">Reference proteome</keyword>
<proteinExistence type="inferred from homology"/>
<dbReference type="SMART" id="SM00220">
    <property type="entry name" value="S_TKc"/>
    <property type="match status" value="1"/>
</dbReference>
<keyword evidence="5 6" id="KW-0067">ATP-binding</keyword>
<comment type="similarity">
    <text evidence="7">Belongs to the protein kinase superfamily.</text>
</comment>
<dbReference type="InterPro" id="IPR051175">
    <property type="entry name" value="CLK_kinases"/>
</dbReference>
<evidence type="ECO:0000256" key="4">
    <source>
        <dbReference type="ARBA" id="ARBA00022777"/>
    </source>
</evidence>
<dbReference type="GO" id="GO:0004674">
    <property type="term" value="F:protein serine/threonine kinase activity"/>
    <property type="evidence" value="ECO:0007669"/>
    <property type="project" value="UniProtKB-KW"/>
</dbReference>
<name>A0A8K0NLU7_9TREE</name>
<reference evidence="10" key="1">
    <citation type="submission" date="2020-04" db="EMBL/GenBank/DDBJ databases">
        <title>Analysis of mating type loci in Filobasidium floriforme.</title>
        <authorList>
            <person name="Nowrousian M."/>
        </authorList>
    </citation>
    <scope>NUCLEOTIDE SEQUENCE</scope>
    <source>
        <strain evidence="10">CBS 6242</strain>
    </source>
</reference>
<dbReference type="GO" id="GO:0005524">
    <property type="term" value="F:ATP binding"/>
    <property type="evidence" value="ECO:0007669"/>
    <property type="project" value="UniProtKB-UniRule"/>
</dbReference>
<dbReference type="Pfam" id="PF00069">
    <property type="entry name" value="Pkinase"/>
    <property type="match status" value="1"/>
</dbReference>
<feature type="binding site" evidence="6">
    <location>
        <position position="99"/>
    </location>
    <ligand>
        <name>ATP</name>
        <dbReference type="ChEBI" id="CHEBI:30616"/>
    </ligand>
</feature>
<dbReference type="PROSITE" id="PS00107">
    <property type="entry name" value="PROTEIN_KINASE_ATP"/>
    <property type="match status" value="1"/>
</dbReference>
<dbReference type="PROSITE" id="PS00108">
    <property type="entry name" value="PROTEIN_KINASE_ST"/>
    <property type="match status" value="1"/>
</dbReference>
<keyword evidence="4" id="KW-0418">Kinase</keyword>
<evidence type="ECO:0000256" key="5">
    <source>
        <dbReference type="ARBA" id="ARBA00022840"/>
    </source>
</evidence>
<evidence type="ECO:0000256" key="2">
    <source>
        <dbReference type="ARBA" id="ARBA00022679"/>
    </source>
</evidence>
<dbReference type="PROSITE" id="PS50011">
    <property type="entry name" value="PROTEIN_KINASE_DOM"/>
    <property type="match status" value="1"/>
</dbReference>
<dbReference type="PANTHER" id="PTHR45646">
    <property type="entry name" value="SERINE/THREONINE-PROTEIN KINASE DOA-RELATED"/>
    <property type="match status" value="1"/>
</dbReference>
<evidence type="ECO:0000256" key="3">
    <source>
        <dbReference type="ARBA" id="ARBA00022741"/>
    </source>
</evidence>
<dbReference type="GO" id="GO:0005634">
    <property type="term" value="C:nucleus"/>
    <property type="evidence" value="ECO:0007669"/>
    <property type="project" value="TreeGrafter"/>
</dbReference>
<keyword evidence="2" id="KW-0808">Transferase</keyword>
<dbReference type="InterPro" id="IPR000719">
    <property type="entry name" value="Prot_kinase_dom"/>
</dbReference>
<dbReference type="EMBL" id="JABELV010000117">
    <property type="protein sequence ID" value="KAG7530473.1"/>
    <property type="molecule type" value="Genomic_DNA"/>
</dbReference>
<evidence type="ECO:0000256" key="1">
    <source>
        <dbReference type="ARBA" id="ARBA00022527"/>
    </source>
</evidence>
<feature type="region of interest" description="Disordered" evidence="8">
    <location>
        <begin position="29"/>
        <end position="52"/>
    </location>
</feature>
<feature type="compositionally biased region" description="Pro residues" evidence="8">
    <location>
        <begin position="36"/>
        <end position="49"/>
    </location>
</feature>
<dbReference type="InterPro" id="IPR011009">
    <property type="entry name" value="Kinase-like_dom_sf"/>
</dbReference>
<keyword evidence="1 7" id="KW-0723">Serine/threonine-protein kinase</keyword>
<evidence type="ECO:0000256" key="7">
    <source>
        <dbReference type="RuleBase" id="RU000304"/>
    </source>
</evidence>
<protein>
    <recommendedName>
        <fullName evidence="9">Protein kinase domain-containing protein</fullName>
    </recommendedName>
</protein>
<dbReference type="AlphaFoldDB" id="A0A8K0NLU7"/>
<comment type="caution">
    <text evidence="10">The sequence shown here is derived from an EMBL/GenBank/DDBJ whole genome shotgun (WGS) entry which is preliminary data.</text>
</comment>
<dbReference type="Proteomes" id="UP000812966">
    <property type="component" value="Unassembled WGS sequence"/>
</dbReference>
<organism evidence="10 11">
    <name type="scientific">Filobasidium floriforme</name>
    <dbReference type="NCBI Taxonomy" id="5210"/>
    <lineage>
        <taxon>Eukaryota</taxon>
        <taxon>Fungi</taxon>
        <taxon>Dikarya</taxon>
        <taxon>Basidiomycota</taxon>
        <taxon>Agaricomycotina</taxon>
        <taxon>Tremellomycetes</taxon>
        <taxon>Filobasidiales</taxon>
        <taxon>Filobasidiaceae</taxon>
        <taxon>Filobasidium</taxon>
    </lineage>
</organism>
<accession>A0A8K0NLU7</accession>
<evidence type="ECO:0000313" key="10">
    <source>
        <dbReference type="EMBL" id="KAG7530473.1"/>
    </source>
</evidence>
<dbReference type="InterPro" id="IPR008271">
    <property type="entry name" value="Ser/Thr_kinase_AS"/>
</dbReference>
<gene>
    <name evidence="10" type="ORF">FFLO_05014</name>
</gene>
<dbReference type="Gene3D" id="1.10.510.10">
    <property type="entry name" value="Transferase(Phosphotransferase) domain 1"/>
    <property type="match status" value="1"/>
</dbReference>